<dbReference type="EMBL" id="JADGJW010000129">
    <property type="protein sequence ID" value="KAJ3223450.1"/>
    <property type="molecule type" value="Genomic_DNA"/>
</dbReference>
<dbReference type="Gene3D" id="3.40.50.300">
    <property type="entry name" value="P-loop containing nucleotide triphosphate hydrolases"/>
    <property type="match status" value="1"/>
</dbReference>
<dbReference type="AlphaFoldDB" id="A0AAD5U6W8"/>
<evidence type="ECO:0000313" key="8">
    <source>
        <dbReference type="Proteomes" id="UP001211065"/>
    </source>
</evidence>
<keyword evidence="1 4" id="KW-0808">Transferase</keyword>
<dbReference type="Pfam" id="PF00406">
    <property type="entry name" value="ADK"/>
    <property type="match status" value="1"/>
</dbReference>
<dbReference type="SUPFAM" id="SSF52540">
    <property type="entry name" value="P-loop containing nucleoside triphosphate hydrolases"/>
    <property type="match status" value="1"/>
</dbReference>
<gene>
    <name evidence="7" type="ORF">HK099_001095</name>
</gene>
<dbReference type="Proteomes" id="UP001211065">
    <property type="component" value="Unassembled WGS sequence"/>
</dbReference>
<dbReference type="InterPro" id="IPR027417">
    <property type="entry name" value="P-loop_NTPase"/>
</dbReference>
<evidence type="ECO:0000313" key="7">
    <source>
        <dbReference type="EMBL" id="KAJ3223450.1"/>
    </source>
</evidence>
<evidence type="ECO:0000256" key="4">
    <source>
        <dbReference type="RuleBase" id="RU003330"/>
    </source>
</evidence>
<organism evidence="7 8">
    <name type="scientific">Clydaea vesicula</name>
    <dbReference type="NCBI Taxonomy" id="447962"/>
    <lineage>
        <taxon>Eukaryota</taxon>
        <taxon>Fungi</taxon>
        <taxon>Fungi incertae sedis</taxon>
        <taxon>Chytridiomycota</taxon>
        <taxon>Chytridiomycota incertae sedis</taxon>
        <taxon>Chytridiomycetes</taxon>
        <taxon>Lobulomycetales</taxon>
        <taxon>Lobulomycetaceae</taxon>
        <taxon>Clydaea</taxon>
    </lineage>
</organism>
<dbReference type="PANTHER" id="PTHR23359">
    <property type="entry name" value="NUCLEOTIDE KINASE"/>
    <property type="match status" value="1"/>
</dbReference>
<sequence length="381" mass="43628">MGNLTLLNMKISDFETKKVYWEEDWADIVEEKTRNNNKSDNIPESTNELEHIVASDQENMIPCEILSGNTIIETLFFDDEELINSYTVKQIPILGHPYTTSINPKSLKNTNQFFKNTLNLNRHYKKYSVSVHKQGTPGSSHPDGSPKSGLQQKTIMFQLKVFIATGVITMLALYIISDTHEKYAGTLGLFPIPNDVSIVFVVNSPGVDSNSKCLDVAKEFGFEYLSVNDILNTEQNNPDSDYAEVINAYKSKGLNVPTDVLIILLHRLLNFSYSRKFLIDGFPRNLEEALKFENEVLKSKLIVHFSCPEEERLKEFLIKESKNGKKSTVMESFKKKLKEYKDTTSPLFEHYTKLNKLEQFSCNQSKDEFKNEIAEVFKTLE</sequence>
<keyword evidence="3 4" id="KW-0418">Kinase</keyword>
<evidence type="ECO:0000256" key="1">
    <source>
        <dbReference type="ARBA" id="ARBA00022679"/>
    </source>
</evidence>
<comment type="caution">
    <text evidence="7">The sequence shown here is derived from an EMBL/GenBank/DDBJ whole genome shotgun (WGS) entry which is preliminary data.</text>
</comment>
<keyword evidence="5" id="KW-0472">Membrane</keyword>
<dbReference type="InterPro" id="IPR000850">
    <property type="entry name" value="Adenylat/UMP-CMP_kin"/>
</dbReference>
<keyword evidence="5" id="KW-1133">Transmembrane helix</keyword>
<dbReference type="InterPro" id="IPR037036">
    <property type="entry name" value="PDED_dom_sf"/>
</dbReference>
<comment type="similarity">
    <text evidence="4">Belongs to the adenylate kinase family.</text>
</comment>
<proteinExistence type="inferred from homology"/>
<keyword evidence="8" id="KW-1185">Reference proteome</keyword>
<evidence type="ECO:0000256" key="5">
    <source>
        <dbReference type="SAM" id="Phobius"/>
    </source>
</evidence>
<keyword evidence="5" id="KW-0812">Transmembrane</keyword>
<dbReference type="Pfam" id="PF05351">
    <property type="entry name" value="GMP_PDE_delta"/>
    <property type="match status" value="1"/>
</dbReference>
<evidence type="ECO:0000259" key="6">
    <source>
        <dbReference type="Pfam" id="PF05351"/>
    </source>
</evidence>
<dbReference type="GO" id="GO:0019205">
    <property type="term" value="F:nucleobase-containing compound kinase activity"/>
    <property type="evidence" value="ECO:0007669"/>
    <property type="project" value="InterPro"/>
</dbReference>
<feature type="domain" description="GMP phosphodiesterase delta subunit" evidence="6">
    <location>
        <begin position="42"/>
        <end position="86"/>
    </location>
</feature>
<dbReference type="GO" id="GO:0006139">
    <property type="term" value="P:nucleobase-containing compound metabolic process"/>
    <property type="evidence" value="ECO:0007669"/>
    <property type="project" value="InterPro"/>
</dbReference>
<accession>A0AAD5U6W8</accession>
<protein>
    <recommendedName>
        <fullName evidence="6">GMP phosphodiesterase delta subunit domain-containing protein</fullName>
    </recommendedName>
</protein>
<evidence type="ECO:0000256" key="3">
    <source>
        <dbReference type="ARBA" id="ARBA00022777"/>
    </source>
</evidence>
<keyword evidence="2" id="KW-0547">Nucleotide-binding</keyword>
<feature type="transmembrane region" description="Helical" evidence="5">
    <location>
        <begin position="157"/>
        <end position="176"/>
    </location>
</feature>
<evidence type="ECO:0000256" key="2">
    <source>
        <dbReference type="ARBA" id="ARBA00022741"/>
    </source>
</evidence>
<dbReference type="PRINTS" id="PR00094">
    <property type="entry name" value="ADENYLTKNASE"/>
</dbReference>
<dbReference type="GO" id="GO:0005524">
    <property type="term" value="F:ATP binding"/>
    <property type="evidence" value="ECO:0007669"/>
    <property type="project" value="InterPro"/>
</dbReference>
<dbReference type="InterPro" id="IPR008015">
    <property type="entry name" value="PDED_dom"/>
</dbReference>
<name>A0AAD5U6W8_9FUNG</name>
<reference evidence="7" key="1">
    <citation type="submission" date="2020-05" db="EMBL/GenBank/DDBJ databases">
        <title>Phylogenomic resolution of chytrid fungi.</title>
        <authorList>
            <person name="Stajich J.E."/>
            <person name="Amses K."/>
            <person name="Simmons R."/>
            <person name="Seto K."/>
            <person name="Myers J."/>
            <person name="Bonds A."/>
            <person name="Quandt C.A."/>
            <person name="Barry K."/>
            <person name="Liu P."/>
            <person name="Grigoriev I."/>
            <person name="Longcore J.E."/>
            <person name="James T.Y."/>
        </authorList>
    </citation>
    <scope>NUCLEOTIDE SEQUENCE</scope>
    <source>
        <strain evidence="7">JEL0476</strain>
    </source>
</reference>
<dbReference type="Gene3D" id="2.70.50.40">
    <property type="entry name" value="GMP phosphodiesterase, delta subunit"/>
    <property type="match status" value="1"/>
</dbReference>